<dbReference type="Proteomes" id="UP001177023">
    <property type="component" value="Unassembled WGS sequence"/>
</dbReference>
<accession>A0AA36DBY5</accession>
<reference evidence="3" key="1">
    <citation type="submission" date="2023-06" db="EMBL/GenBank/DDBJ databases">
        <authorList>
            <person name="Delattre M."/>
        </authorList>
    </citation>
    <scope>NUCLEOTIDE SEQUENCE</scope>
    <source>
        <strain evidence="3">AF72</strain>
    </source>
</reference>
<dbReference type="GO" id="GO:0060102">
    <property type="term" value="C:cuticular extracellular matrix"/>
    <property type="evidence" value="ECO:0007669"/>
    <property type="project" value="TreeGrafter"/>
</dbReference>
<comment type="caution">
    <text evidence="3">The sequence shown here is derived from an EMBL/GenBank/DDBJ whole genome shotgun (WGS) entry which is preliminary data.</text>
</comment>
<dbReference type="InterPro" id="IPR008160">
    <property type="entry name" value="Collagen"/>
</dbReference>
<keyword evidence="1" id="KW-0677">Repeat</keyword>
<dbReference type="Pfam" id="PF01391">
    <property type="entry name" value="Collagen"/>
    <property type="match status" value="1"/>
</dbReference>
<organism evidence="3 4">
    <name type="scientific">Mesorhabditis spiculigera</name>
    <dbReference type="NCBI Taxonomy" id="96644"/>
    <lineage>
        <taxon>Eukaryota</taxon>
        <taxon>Metazoa</taxon>
        <taxon>Ecdysozoa</taxon>
        <taxon>Nematoda</taxon>
        <taxon>Chromadorea</taxon>
        <taxon>Rhabditida</taxon>
        <taxon>Rhabditina</taxon>
        <taxon>Rhabditomorpha</taxon>
        <taxon>Rhabditoidea</taxon>
        <taxon>Rhabditidae</taxon>
        <taxon>Mesorhabditinae</taxon>
        <taxon>Mesorhabditis</taxon>
    </lineage>
</organism>
<evidence type="ECO:0000256" key="1">
    <source>
        <dbReference type="ARBA" id="ARBA00022737"/>
    </source>
</evidence>
<dbReference type="PANTHER" id="PTHR24637:SF393">
    <property type="entry name" value="CUTICLE COLLAGEN ROL-6"/>
    <property type="match status" value="1"/>
</dbReference>
<protein>
    <recommendedName>
        <fullName evidence="5">Collagen triple helix repeat protein</fullName>
    </recommendedName>
</protein>
<feature type="non-terminal residue" evidence="3">
    <location>
        <position position="280"/>
    </location>
</feature>
<gene>
    <name evidence="3" type="ORF">MSPICULIGERA_LOCUS22529</name>
</gene>
<dbReference type="PANTHER" id="PTHR24637">
    <property type="entry name" value="COLLAGEN"/>
    <property type="match status" value="1"/>
</dbReference>
<keyword evidence="4" id="KW-1185">Reference proteome</keyword>
<dbReference type="AlphaFoldDB" id="A0AA36DBY5"/>
<dbReference type="EMBL" id="CATQJA010002696">
    <property type="protein sequence ID" value="CAJ0584476.1"/>
    <property type="molecule type" value="Genomic_DNA"/>
</dbReference>
<evidence type="ECO:0000256" key="2">
    <source>
        <dbReference type="SAM" id="MobiDB-lite"/>
    </source>
</evidence>
<sequence length="280" mass="29706">MGPPGPPGKDGAHGDAGTPGDDAESPVPQKGPRGPPGDGGDIGQPGLPGRDAQQGSPGPKGEPGQPGWTGAAGADGDEGYPGSTGNPGKDAQYCKCPARREGGEWEKPEASLASFTFKLGQPLEQHQAEIKPQTTNIDFALQKMSRGPKVEKIRANPLQNGRETNFDLEVAIGGRESVEATSARLPKPNFNTASWHTVEIGKPLEEELDLNILLEDEIATVSRILPEIYKLVGMIFGLKEPSYEEIDSAAKIFTKNGDSEAQGPTVVLPEDLKKFLKKLR</sequence>
<proteinExistence type="predicted"/>
<evidence type="ECO:0000313" key="3">
    <source>
        <dbReference type="EMBL" id="CAJ0584476.1"/>
    </source>
</evidence>
<name>A0AA36DBY5_9BILA</name>
<evidence type="ECO:0008006" key="5">
    <source>
        <dbReference type="Google" id="ProtNLM"/>
    </source>
</evidence>
<dbReference type="GO" id="GO:0042329">
    <property type="term" value="F:structural constituent of collagen and cuticulin-based cuticle"/>
    <property type="evidence" value="ECO:0007669"/>
    <property type="project" value="TreeGrafter"/>
</dbReference>
<feature type="region of interest" description="Disordered" evidence="2">
    <location>
        <begin position="1"/>
        <end position="92"/>
    </location>
</feature>
<evidence type="ECO:0000313" key="4">
    <source>
        <dbReference type="Proteomes" id="UP001177023"/>
    </source>
</evidence>